<comment type="similarity">
    <text evidence="2 8">Belongs to the glyceraldehyde-3-phosphate dehydrogenase family.</text>
</comment>
<evidence type="ECO:0000256" key="4">
    <source>
        <dbReference type="ARBA" id="ARBA00023002"/>
    </source>
</evidence>
<dbReference type="GO" id="GO:0050661">
    <property type="term" value="F:NADP binding"/>
    <property type="evidence" value="ECO:0007669"/>
    <property type="project" value="InterPro"/>
</dbReference>
<dbReference type="InterPro" id="IPR006424">
    <property type="entry name" value="Glyceraldehyde-3-P_DH_1"/>
</dbReference>
<dbReference type="NCBIfam" id="TIGR01534">
    <property type="entry name" value="GAPDH-I"/>
    <property type="match status" value="1"/>
</dbReference>
<evidence type="ECO:0000313" key="10">
    <source>
        <dbReference type="EMBL" id="ABR18416.1"/>
    </source>
</evidence>
<dbReference type="InterPro" id="IPR020829">
    <property type="entry name" value="GlycerAld_3-P_DH_cat"/>
</dbReference>
<comment type="subunit">
    <text evidence="7">Tetramer of either four A chains (GAPDH 2) or two A and two B chains (GAPDH 1).</text>
</comment>
<dbReference type="EMBL" id="BT071490">
    <property type="protein sequence ID" value="ACN40948.1"/>
    <property type="molecule type" value="mRNA"/>
</dbReference>
<dbReference type="PANTHER" id="PTHR43148">
    <property type="entry name" value="GLYCERALDEHYDE-3-PHOSPHATE DEHYDROGENASE 2"/>
    <property type="match status" value="1"/>
</dbReference>
<protein>
    <recommendedName>
        <fullName evidence="5">glyceraldehyde-3-phosphate dehydrogenase (NADP(+)) (phosphorylating)</fullName>
        <ecNumber evidence="5">1.2.1.13</ecNumber>
    </recommendedName>
</protein>
<dbReference type="FunFam" id="3.30.360.10:FF:000002">
    <property type="entry name" value="Glyceraldehyde-3-phosphate dehydrogenase"/>
    <property type="match status" value="1"/>
</dbReference>
<accession>B8LRY6</accession>
<dbReference type="EMBL" id="EF678687">
    <property type="protein sequence ID" value="ABR18416.1"/>
    <property type="molecule type" value="mRNA"/>
</dbReference>
<dbReference type="GO" id="GO:0006006">
    <property type="term" value="P:glucose metabolic process"/>
    <property type="evidence" value="ECO:0007669"/>
    <property type="project" value="InterPro"/>
</dbReference>
<reference evidence="10" key="1">
    <citation type="submission" date="2007-06" db="EMBL/GenBank/DDBJ databases">
        <title>Full length cDNA sequences from Sitka Spruce (Picea sitchensis).</title>
        <authorList>
            <person name="Ralph S.G."/>
            <person name="Chun H.E."/>
            <person name="Liao N."/>
            <person name="Ali J."/>
            <person name="Reid K."/>
            <person name="Kolosova N."/>
            <person name="Cooper N."/>
            <person name="Cullis C."/>
            <person name="Jancsik S."/>
            <person name="Moore R."/>
            <person name="Mayo M."/>
            <person name="Wagner S."/>
            <person name="Holt R.A."/>
            <person name="Jones S.J.M."/>
            <person name="Marra M.A."/>
            <person name="Ritland C.E."/>
            <person name="Ritland K."/>
            <person name="Bohlmann J."/>
        </authorList>
    </citation>
    <scope>NUCLEOTIDE SEQUENCE</scope>
    <source>
        <tissue evidence="10">Bark</tissue>
    </source>
</reference>
<dbReference type="Pfam" id="PF00044">
    <property type="entry name" value="Gp_dh_N"/>
    <property type="match status" value="1"/>
</dbReference>
<evidence type="ECO:0000256" key="5">
    <source>
        <dbReference type="ARBA" id="ARBA00039137"/>
    </source>
</evidence>
<dbReference type="InterPro" id="IPR036291">
    <property type="entry name" value="NAD(P)-bd_dom_sf"/>
</dbReference>
<keyword evidence="4" id="KW-0560">Oxidoreductase</keyword>
<evidence type="ECO:0000256" key="8">
    <source>
        <dbReference type="RuleBase" id="RU000397"/>
    </source>
</evidence>
<reference evidence="11" key="2">
    <citation type="submission" date="2009-02" db="EMBL/GenBank/DDBJ databases">
        <title>Full length sequence-verified cDNA sequences from Sitka spruce (Picea sitchensis).</title>
        <authorList>
            <person name="Reid K.E."/>
            <person name="Liao N."/>
            <person name="Ralph S."/>
            <person name="Kolosova N."/>
            <person name="Oddy C."/>
            <person name="Moore R."/>
            <person name="Mayo M."/>
            <person name="Wagner S."/>
            <person name="King J."/>
            <person name="Yanchuk A."/>
            <person name="Holt R."/>
            <person name="Jones S."/>
            <person name="Marra M."/>
            <person name="Ritland C.E."/>
            <person name="Ritland K."/>
            <person name="Bohlmann J."/>
        </authorList>
    </citation>
    <scope>NUCLEOTIDE SEQUENCE</scope>
    <source>
        <tissue evidence="11">Bark</tissue>
    </source>
</reference>
<name>B8LRY6_PICSI</name>
<dbReference type="GO" id="GO:0019253">
    <property type="term" value="P:reductive pentose-phosphate cycle"/>
    <property type="evidence" value="ECO:0007669"/>
    <property type="project" value="UniProtKB-KW"/>
</dbReference>
<keyword evidence="3" id="KW-0113">Calvin cycle</keyword>
<dbReference type="OMA" id="NIFRMAL"/>
<proteinExistence type="evidence at transcript level"/>
<evidence type="ECO:0000256" key="3">
    <source>
        <dbReference type="ARBA" id="ARBA00022567"/>
    </source>
</evidence>
<dbReference type="PRINTS" id="PR00078">
    <property type="entry name" value="G3PDHDRGNASE"/>
</dbReference>
<evidence type="ECO:0000256" key="6">
    <source>
        <dbReference type="ARBA" id="ARBA00052787"/>
    </source>
</evidence>
<dbReference type="SUPFAM" id="SSF51735">
    <property type="entry name" value="NAD(P)-binding Rossmann-fold domains"/>
    <property type="match status" value="1"/>
</dbReference>
<evidence type="ECO:0000256" key="7">
    <source>
        <dbReference type="ARBA" id="ARBA00063826"/>
    </source>
</evidence>
<dbReference type="EC" id="1.2.1.13" evidence="5"/>
<evidence type="ECO:0000313" key="11">
    <source>
        <dbReference type="EMBL" id="ACN40948.1"/>
    </source>
</evidence>
<dbReference type="SMART" id="SM00846">
    <property type="entry name" value="Gp_dh_N"/>
    <property type="match status" value="1"/>
</dbReference>
<comment type="pathway">
    <text evidence="1">Carbohydrate biosynthesis; Calvin cycle.</text>
</comment>
<dbReference type="InterPro" id="IPR020828">
    <property type="entry name" value="GlycerAld_3-P_DH_NAD(P)-bd"/>
</dbReference>
<dbReference type="CDD" id="cd18126">
    <property type="entry name" value="GAPDH_I_C"/>
    <property type="match status" value="1"/>
</dbReference>
<dbReference type="GO" id="GO:0047100">
    <property type="term" value="F:glyceraldehyde-3-phosphate dehydrogenase (NADP+) (phosphorylating) activity"/>
    <property type="evidence" value="ECO:0007669"/>
    <property type="project" value="UniProtKB-EC"/>
</dbReference>
<feature type="domain" description="Glyceraldehyde 3-phosphate dehydrogenase NAD(P) binding" evidence="9">
    <location>
        <begin position="94"/>
        <end position="253"/>
    </location>
</feature>
<dbReference type="SUPFAM" id="SSF55347">
    <property type="entry name" value="Glyceraldehyde-3-phosphate dehydrogenase-like, C-terminal domain"/>
    <property type="match status" value="1"/>
</dbReference>
<evidence type="ECO:0000256" key="1">
    <source>
        <dbReference type="ARBA" id="ARBA00005215"/>
    </source>
</evidence>
<sequence length="471" mass="50601">MALASSAQAALIAAAAPARPPAAARSSSSTQSLPSVFKRVEISEFAGLKSTSGCITYGRQVRENSLGLFDALASQVIAKAGKSGAVKGETVAKMKVAINGFGRIGRNFLRSWHGHKRSPLEVVAVNDIIGVENAAHLLKYDSTYGKFEGEVDGVFKAEGNGHRFMKVDGKRISVLSEKDPSQLPWTELGVDLVIEGTGKFREKTQAHKHIEAGAKKVIITAPARGEGIPTYVMGVNDSDYSHDDHHIISYGSGTTNCVAPLLNILDNEFDGILKGTVTSTLSYTTDQSLLDAIHCDKRRARAAALNIVPASTDISNTISLVLPNLKDKLNGIAMRVPTPTVSMVDLVVHVGKKGITVEDVKKVFKTAAANESLRGILAVCDEPLVSMDFRGSFASVTVDTTLTMVVGEDMIKVVAWYDNEWAYSQRVVDLAHTVQARWELAMGGSASAALEYEQSICRVDSENIECKIHDT</sequence>
<dbReference type="FunFam" id="3.40.50.720:FF:000001">
    <property type="entry name" value="Glyceraldehyde-3-phosphate dehydrogenase"/>
    <property type="match status" value="1"/>
</dbReference>
<dbReference type="Gene3D" id="3.30.360.10">
    <property type="entry name" value="Dihydrodipicolinate Reductase, domain 2"/>
    <property type="match status" value="1"/>
</dbReference>
<evidence type="ECO:0000256" key="2">
    <source>
        <dbReference type="ARBA" id="ARBA00007406"/>
    </source>
</evidence>
<dbReference type="GO" id="GO:0051287">
    <property type="term" value="F:NAD binding"/>
    <property type="evidence" value="ECO:0007669"/>
    <property type="project" value="InterPro"/>
</dbReference>
<dbReference type="Gene3D" id="3.40.50.720">
    <property type="entry name" value="NAD(P)-binding Rossmann-like Domain"/>
    <property type="match status" value="1"/>
</dbReference>
<comment type="catalytic activity">
    <reaction evidence="6">
        <text>D-glyceraldehyde 3-phosphate + phosphate + NADP(+) = (2R)-3-phospho-glyceroyl phosphate + NADPH + H(+)</text>
        <dbReference type="Rhea" id="RHEA:10296"/>
        <dbReference type="ChEBI" id="CHEBI:15378"/>
        <dbReference type="ChEBI" id="CHEBI:43474"/>
        <dbReference type="ChEBI" id="CHEBI:57604"/>
        <dbReference type="ChEBI" id="CHEBI:57783"/>
        <dbReference type="ChEBI" id="CHEBI:58349"/>
        <dbReference type="ChEBI" id="CHEBI:59776"/>
        <dbReference type="EC" id="1.2.1.13"/>
    </reaction>
</comment>
<dbReference type="Pfam" id="PF02800">
    <property type="entry name" value="Gp_dh_C"/>
    <property type="match status" value="1"/>
</dbReference>
<evidence type="ECO:0000259" key="9">
    <source>
        <dbReference type="SMART" id="SM00846"/>
    </source>
</evidence>
<dbReference type="InterPro" id="IPR020831">
    <property type="entry name" value="GlycerAld/Erythrose_P_DH"/>
</dbReference>
<dbReference type="CDD" id="cd05214">
    <property type="entry name" value="GAPDH_I_N"/>
    <property type="match status" value="1"/>
</dbReference>
<dbReference type="AlphaFoldDB" id="B8LRY6"/>
<organism evidence="10">
    <name type="scientific">Picea sitchensis</name>
    <name type="common">Sitka spruce</name>
    <name type="synonym">Pinus sitchensis</name>
    <dbReference type="NCBI Taxonomy" id="3332"/>
    <lineage>
        <taxon>Eukaryota</taxon>
        <taxon>Viridiplantae</taxon>
        <taxon>Streptophyta</taxon>
        <taxon>Embryophyta</taxon>
        <taxon>Tracheophyta</taxon>
        <taxon>Spermatophyta</taxon>
        <taxon>Pinopsida</taxon>
        <taxon>Pinidae</taxon>
        <taxon>Conifers I</taxon>
        <taxon>Pinales</taxon>
        <taxon>Pinaceae</taxon>
        <taxon>Picea</taxon>
    </lineage>
</organism>